<dbReference type="InterPro" id="IPR000477">
    <property type="entry name" value="RT_dom"/>
</dbReference>
<dbReference type="EC" id="2.4.2.-" evidence="1"/>
<dbReference type="InterPro" id="IPR036691">
    <property type="entry name" value="Endo/exonu/phosph_ase_sf"/>
</dbReference>
<dbReference type="EMBL" id="CAJNJA010007836">
    <property type="protein sequence ID" value="CAE7229646.1"/>
    <property type="molecule type" value="Genomic_DNA"/>
</dbReference>
<dbReference type="GO" id="GO:0003950">
    <property type="term" value="F:NAD+ poly-ADP-ribosyltransferase activity"/>
    <property type="evidence" value="ECO:0007669"/>
    <property type="project" value="UniProtKB-UniRule"/>
</dbReference>
<dbReference type="Gene3D" id="3.90.228.10">
    <property type="match status" value="1"/>
</dbReference>
<evidence type="ECO:0000256" key="2">
    <source>
        <dbReference type="SAM" id="Coils"/>
    </source>
</evidence>
<dbReference type="PANTHER" id="PTHR19446">
    <property type="entry name" value="REVERSE TRANSCRIPTASES"/>
    <property type="match status" value="1"/>
</dbReference>
<name>A0A812KT74_9DINO</name>
<keyword evidence="1" id="KW-0808">Transferase</keyword>
<feature type="domain" description="Reverse transcriptase" evidence="4">
    <location>
        <begin position="1044"/>
        <end position="1301"/>
    </location>
</feature>
<dbReference type="Pfam" id="PF00078">
    <property type="entry name" value="RVT_1"/>
    <property type="match status" value="1"/>
</dbReference>
<keyword evidence="1" id="KW-0520">NAD</keyword>
<dbReference type="CDD" id="cd01650">
    <property type="entry name" value="RT_nLTR_like"/>
    <property type="match status" value="1"/>
</dbReference>
<dbReference type="InterPro" id="IPR012317">
    <property type="entry name" value="Poly(ADP-ribose)pol_cat_dom"/>
</dbReference>
<proteinExistence type="predicted"/>
<evidence type="ECO:0000259" key="5">
    <source>
        <dbReference type="PROSITE" id="PS51059"/>
    </source>
</evidence>
<keyword evidence="2" id="KW-0175">Coiled coil</keyword>
<feature type="region of interest" description="Disordered" evidence="3">
    <location>
        <begin position="419"/>
        <end position="439"/>
    </location>
</feature>
<sequence length="1341" mass="150007">DRLGWSFVVCNVCNLGEAGRCREQQLVFRYDGPLRHLPVVRNLNHVLDEAAFHGLSLPPYWLNEDVLAHRKNRSIEVCSQDEVANLQEIFDETFKRILTRDRVYEYQARTNEEMPYRLEVVHAFRSENAELYLKFAERREEYKGGWPLKAKSHGAGSMINERLLEGESYLAHGTNPSSAMAILKGGFKLDHAGSATGTMFGNGVYMAECVSKSDEYARDDNGGTFPGLMAMLICRSLVGDPYIVQDPGDAVTAAKAAGMDCVVGTYREFIFFDERQVYPEYAVIYRRQYEASKSSALVILIVINAAVSDGADEICGDGDSDDETSRRHVDYMIRRGPAQKERLRARGNGWLMRKTTSGTTGRNWQVQLDKGAALVCFVLEGGVLGAILHIMDSVPVPGLQVPLPGSLNDEMDRDLDEPKRAVDQGHERHDSPKKQKPSEEVLNMASLRGLLAEQSMSLLQAQQQQQISAALSAFEERQSGRMDRVESKLEQQGETMGEVQEQIRELQDRLAKVEKGGGPGIGAGPDRKSTLVFGGWAADTRKGVLLEQLDQALKGLQLQGMLDTAPFTTGARRSVALCQFKKRAHESDGDARQRMLRVIQVINASQVKLEGAVRPLWASFSKSPEERGRAALAAVVRKAVLRMAPQRMPDLDVEYPSGCTWIKEDQISGMGAPPDEVHGARIVSTKGGSGWLDERTLSKWLNVELGDLQQLAIRDSIEEQVQKDDLVLLQEVPREREGWTFLELEGKKVVTHRADKQWRGTGLWYDQGAWCVLKKHGSAKGTWFKLRHLEAHLEIWVGTSHFTPGCNLSQYEVEVQDHFDALPGSAHRVAYLGDVNTGFTWTQDGDGITIVPKEGKGGFLHQMLTEKGFVMGVPDSTQLRTPTSRYPRHETGPRMWIGGVEQIDFLDQSVVESLAATCTKQVPGRGYKDSKEVKQAFQAAKRSGTAILCKKALKMRKEARRTWEQERLVRASEGDWVYAGVEVPGIEGPWKGEVQAFTVEELREGVGQLKRGKSVGADRTSTELILGLMQVPGGESHLLEWYNRILATQVIPEQWNRPILVMLPKIRAPKAAKDLRPIAMGSAVSKLFSRLLLNRALPHIRPFTSKQCCGPTRQTADYLFSIIRMFELAREWGVPFAVFKLDLEKAFDKLDRTSLLNRLEEKLGAGPEMNCWRGLLRDTVGILQTPWGRTEVAMNTGIKQGAVESPSMFAWVAELALAEAIEKYSWHARGSLFADLPSEEMLYMDDGMLWQGSLPVIQTRVEQLAAEFSRYGLRLNPRKCQLYASPKVQGDRAIRIDGQRIEATDWWCYEAKGAGDAEGCWRYSTMVHLLYPSRCCSYVPA</sequence>
<evidence type="ECO:0000313" key="6">
    <source>
        <dbReference type="EMBL" id="CAE7229646.1"/>
    </source>
</evidence>
<dbReference type="OrthoDB" id="2017365at2759"/>
<dbReference type="Proteomes" id="UP000601435">
    <property type="component" value="Unassembled WGS sequence"/>
</dbReference>
<gene>
    <name evidence="6" type="primary">Pol</name>
    <name evidence="6" type="ORF">SNEC2469_LOCUS3467</name>
</gene>
<keyword evidence="7" id="KW-1185">Reference proteome</keyword>
<organism evidence="6 7">
    <name type="scientific">Symbiodinium necroappetens</name>
    <dbReference type="NCBI Taxonomy" id="1628268"/>
    <lineage>
        <taxon>Eukaryota</taxon>
        <taxon>Sar</taxon>
        <taxon>Alveolata</taxon>
        <taxon>Dinophyceae</taxon>
        <taxon>Suessiales</taxon>
        <taxon>Symbiodiniaceae</taxon>
        <taxon>Symbiodinium</taxon>
    </lineage>
</organism>
<dbReference type="InterPro" id="IPR043502">
    <property type="entry name" value="DNA/RNA_pol_sf"/>
</dbReference>
<dbReference type="Pfam" id="PF00644">
    <property type="entry name" value="PARP"/>
    <property type="match status" value="1"/>
</dbReference>
<feature type="non-terminal residue" evidence="6">
    <location>
        <position position="1"/>
    </location>
</feature>
<evidence type="ECO:0000256" key="3">
    <source>
        <dbReference type="SAM" id="MobiDB-lite"/>
    </source>
</evidence>
<evidence type="ECO:0000256" key="1">
    <source>
        <dbReference type="RuleBase" id="RU362114"/>
    </source>
</evidence>
<evidence type="ECO:0000259" key="4">
    <source>
        <dbReference type="PROSITE" id="PS50878"/>
    </source>
</evidence>
<feature type="coiled-coil region" evidence="2">
    <location>
        <begin position="482"/>
        <end position="516"/>
    </location>
</feature>
<dbReference type="PROSITE" id="PS50878">
    <property type="entry name" value="RT_POL"/>
    <property type="match status" value="1"/>
</dbReference>
<keyword evidence="1" id="KW-0328">Glycosyltransferase</keyword>
<comment type="caution">
    <text evidence="6">The sequence shown here is derived from an EMBL/GenBank/DDBJ whole genome shotgun (WGS) entry which is preliminary data.</text>
</comment>
<reference evidence="6" key="1">
    <citation type="submission" date="2021-02" db="EMBL/GenBank/DDBJ databases">
        <authorList>
            <person name="Dougan E. K."/>
            <person name="Rhodes N."/>
            <person name="Thang M."/>
            <person name="Chan C."/>
        </authorList>
    </citation>
    <scope>NUCLEOTIDE SEQUENCE</scope>
</reference>
<accession>A0A812KT74</accession>
<protein>
    <recommendedName>
        <fullName evidence="1">Poly [ADP-ribose] polymerase</fullName>
        <shortName evidence="1">PARP</shortName>
        <ecNumber evidence="1">2.4.2.-</ecNumber>
    </recommendedName>
</protein>
<feature type="domain" description="PARP catalytic" evidence="5">
    <location>
        <begin position="66"/>
        <end position="294"/>
    </location>
</feature>
<dbReference type="PROSITE" id="PS51059">
    <property type="entry name" value="PARP_CATALYTIC"/>
    <property type="match status" value="1"/>
</dbReference>
<evidence type="ECO:0000313" key="7">
    <source>
        <dbReference type="Proteomes" id="UP000601435"/>
    </source>
</evidence>
<dbReference type="SUPFAM" id="SSF56399">
    <property type="entry name" value="ADP-ribosylation"/>
    <property type="match status" value="1"/>
</dbReference>
<dbReference type="SUPFAM" id="SSF56219">
    <property type="entry name" value="DNase I-like"/>
    <property type="match status" value="1"/>
</dbReference>
<dbReference type="SUPFAM" id="SSF56672">
    <property type="entry name" value="DNA/RNA polymerases"/>
    <property type="match status" value="1"/>
</dbReference>